<protein>
    <recommendedName>
        <fullName evidence="1">Reverse transcriptase domain-containing protein</fullName>
    </recommendedName>
</protein>
<dbReference type="SUPFAM" id="SSF56219">
    <property type="entry name" value="DNase I-like"/>
    <property type="match status" value="1"/>
</dbReference>
<sequence>MSKTNLTRLSGGADFAWHCLPPRGRSGGILLGVRANVLDISLIVEGEFYIKFHLCNKVDNFKWILMAVYGPTQDEFKSAFLAELVRACQHNSLPTLIGGDFNILRSSKEKNNDRFNCRWPFLFNAVIDNFDLREIDLNGQQYTWANSLPKPTYEKFDRALMSTEWKFKYPLVIVQALDRGVSDHTPLLLDTGDPAFPGSNKQFKFELSWFLREGFDERVKEIWIKTTKGRNSVQRWNNKLSALRRFLRGWAAQTNREYKKKKSELQNLICSLDTAAEVRDLTESEQDCLAQSRDHLTKLLREEEIKCYQRAKAKDVLLGDNNTRYFHMIANGKYRKKRIFSLENGETKIEGHANLKSFITEFYKGLFGEPKENSFTLDESRNLDIPQVSSWENNFLTADFSESEIKEAIFSMKPNKAPGPDGFPAEFYQHFRETVKGDLMQMFCDLSKGDLPLFRLNFGVITLIPKVQEANIIQQYRPICLLNVSYKIFTKVATNRLSSVADKVVNPTQTAFLKGRNILEGVNGIILKLDFEKAYDKVRWPFLFQSLRMKGFSSKWISWIKTFISRGSVAVNVNDDIGHYFQTKKGLRQGDPLSPLLFNIMVDMLKVFISRAKMDGQFEGVVPHLIDEGLSILQYADDTILFLDHDLDKARNMKLLLFAFERALGLKINFHKSELFCFGTAQDNLDQYTELFGCKDGNFPINYLGIPIHFRRLRNCDWVNVEERFEKRLSSWKGKHLSVGGRLTLINSVLSSLPIFFWQGDGNKKKYRLAKWSILCQPKDQRGLGILDLNTKNIALLSKWLYKLLTSDGMWQQILQNKYLGSKPLAQVEWKVGDSHFWSCLIKVKQDFLRFGAFLVKDGSQAQVHHDSRNSKCFPSEHLVEEAALWTQFECLERLVVMYRGSCVVLGTRCLLLELNLKWIVLGKITNTPKVDKELWKLKAPLKIKIFLWYLRRGVILTKDNLAKRSWKGSLYCVFCHKKETINHLFFEYRLARSVWGILQLVTGYPFGGPMSLEPGYPPAGGFAGFGCSGVAALEA</sequence>
<keyword evidence="3" id="KW-1185">Reference proteome</keyword>
<dbReference type="PANTHER" id="PTHR31635:SF196">
    <property type="entry name" value="REVERSE TRANSCRIPTASE DOMAIN-CONTAINING PROTEIN-RELATED"/>
    <property type="match status" value="1"/>
</dbReference>
<feature type="domain" description="Reverse transcriptase" evidence="1">
    <location>
        <begin position="445"/>
        <end position="708"/>
    </location>
</feature>
<dbReference type="SUPFAM" id="SSF56672">
    <property type="entry name" value="DNA/RNA polymerases"/>
    <property type="match status" value="1"/>
</dbReference>
<dbReference type="Gene3D" id="3.60.10.10">
    <property type="entry name" value="Endonuclease/exonuclease/phosphatase"/>
    <property type="match status" value="1"/>
</dbReference>
<dbReference type="InterPro" id="IPR036691">
    <property type="entry name" value="Endo/exonu/phosph_ase_sf"/>
</dbReference>
<dbReference type="Proteomes" id="UP001341281">
    <property type="component" value="Chromosome 08"/>
</dbReference>
<dbReference type="GO" id="GO:0003824">
    <property type="term" value="F:catalytic activity"/>
    <property type="evidence" value="ECO:0007669"/>
    <property type="project" value="InterPro"/>
</dbReference>
<dbReference type="PROSITE" id="PS50878">
    <property type="entry name" value="RT_POL"/>
    <property type="match status" value="1"/>
</dbReference>
<dbReference type="EMBL" id="CP144752">
    <property type="protein sequence ID" value="WVZ89175.1"/>
    <property type="molecule type" value="Genomic_DNA"/>
</dbReference>
<evidence type="ECO:0000313" key="3">
    <source>
        <dbReference type="Proteomes" id="UP001341281"/>
    </source>
</evidence>
<dbReference type="InterPro" id="IPR026960">
    <property type="entry name" value="RVT-Znf"/>
</dbReference>
<dbReference type="Pfam" id="PF13966">
    <property type="entry name" value="zf-RVT"/>
    <property type="match status" value="1"/>
</dbReference>
<name>A0AAQ3UBY6_PASNO</name>
<accession>A0AAQ3UBY6</accession>
<dbReference type="InterPro" id="IPR005135">
    <property type="entry name" value="Endo/exonuclease/phosphatase"/>
</dbReference>
<reference evidence="2 3" key="1">
    <citation type="submission" date="2024-02" db="EMBL/GenBank/DDBJ databases">
        <title>High-quality chromosome-scale genome assembly of Pensacola bahiagrass (Paspalum notatum Flugge var. saurae).</title>
        <authorList>
            <person name="Vega J.M."/>
            <person name="Podio M."/>
            <person name="Orjuela J."/>
            <person name="Siena L.A."/>
            <person name="Pessino S.C."/>
            <person name="Combes M.C."/>
            <person name="Mariac C."/>
            <person name="Albertini E."/>
            <person name="Pupilli F."/>
            <person name="Ortiz J.P.A."/>
            <person name="Leblanc O."/>
        </authorList>
    </citation>
    <scope>NUCLEOTIDE SEQUENCE [LARGE SCALE GENOMIC DNA]</scope>
    <source>
        <strain evidence="2">R1</strain>
        <tissue evidence="2">Leaf</tissue>
    </source>
</reference>
<proteinExistence type="predicted"/>
<evidence type="ECO:0000259" key="1">
    <source>
        <dbReference type="PROSITE" id="PS50878"/>
    </source>
</evidence>
<dbReference type="InterPro" id="IPR000477">
    <property type="entry name" value="RT_dom"/>
</dbReference>
<dbReference type="Pfam" id="PF03372">
    <property type="entry name" value="Exo_endo_phos"/>
    <property type="match status" value="1"/>
</dbReference>
<dbReference type="CDD" id="cd01650">
    <property type="entry name" value="RT_nLTR_like"/>
    <property type="match status" value="1"/>
</dbReference>
<dbReference type="PANTHER" id="PTHR31635">
    <property type="entry name" value="REVERSE TRANSCRIPTASE DOMAIN-CONTAINING PROTEIN-RELATED"/>
    <property type="match status" value="1"/>
</dbReference>
<dbReference type="AlphaFoldDB" id="A0AAQ3UBY6"/>
<evidence type="ECO:0000313" key="2">
    <source>
        <dbReference type="EMBL" id="WVZ89175.1"/>
    </source>
</evidence>
<dbReference type="InterPro" id="IPR043502">
    <property type="entry name" value="DNA/RNA_pol_sf"/>
</dbReference>
<organism evidence="2 3">
    <name type="scientific">Paspalum notatum var. saurae</name>
    <dbReference type="NCBI Taxonomy" id="547442"/>
    <lineage>
        <taxon>Eukaryota</taxon>
        <taxon>Viridiplantae</taxon>
        <taxon>Streptophyta</taxon>
        <taxon>Embryophyta</taxon>
        <taxon>Tracheophyta</taxon>
        <taxon>Spermatophyta</taxon>
        <taxon>Magnoliopsida</taxon>
        <taxon>Liliopsida</taxon>
        <taxon>Poales</taxon>
        <taxon>Poaceae</taxon>
        <taxon>PACMAD clade</taxon>
        <taxon>Panicoideae</taxon>
        <taxon>Andropogonodae</taxon>
        <taxon>Paspaleae</taxon>
        <taxon>Paspalinae</taxon>
        <taxon>Paspalum</taxon>
    </lineage>
</organism>
<dbReference type="Pfam" id="PF00078">
    <property type="entry name" value="RVT_1"/>
    <property type="match status" value="1"/>
</dbReference>
<gene>
    <name evidence="2" type="ORF">U9M48_035611</name>
</gene>